<dbReference type="Proteomes" id="UP000011550">
    <property type="component" value="Unassembled WGS sequence"/>
</dbReference>
<keyword evidence="1" id="KW-1133">Transmembrane helix</keyword>
<evidence type="ECO:0000259" key="2">
    <source>
        <dbReference type="Pfam" id="PF07760"/>
    </source>
</evidence>
<evidence type="ECO:0000313" key="4">
    <source>
        <dbReference type="Proteomes" id="UP000011550"/>
    </source>
</evidence>
<dbReference type="AlphaFoldDB" id="M0IQE1"/>
<dbReference type="RefSeq" id="WP_008317836.1">
    <property type="nucleotide sequence ID" value="NZ_AOLN01000004.1"/>
</dbReference>
<keyword evidence="4" id="KW-1185">Reference proteome</keyword>
<dbReference type="PATRIC" id="fig|662479.7.peg.460"/>
<dbReference type="STRING" id="662479.C440_02233"/>
<dbReference type="EMBL" id="AOLN01000004">
    <property type="protein sequence ID" value="ELZ98028.1"/>
    <property type="molecule type" value="Genomic_DNA"/>
</dbReference>
<feature type="transmembrane region" description="Helical" evidence="1">
    <location>
        <begin position="122"/>
        <end position="142"/>
    </location>
</feature>
<feature type="transmembrane region" description="Helical" evidence="1">
    <location>
        <begin position="177"/>
        <end position="198"/>
    </location>
</feature>
<name>M0IQE1_9EURY</name>
<feature type="transmembrane region" description="Helical" evidence="1">
    <location>
        <begin position="47"/>
        <end position="66"/>
    </location>
</feature>
<dbReference type="InterPro" id="IPR011674">
    <property type="entry name" value="DUF1616"/>
</dbReference>
<comment type="caution">
    <text evidence="3">The sequence shown here is derived from an EMBL/GenBank/DDBJ whole genome shotgun (WGS) entry which is preliminary data.</text>
</comment>
<evidence type="ECO:0000313" key="3">
    <source>
        <dbReference type="EMBL" id="ELZ98028.1"/>
    </source>
</evidence>
<organism evidence="3 4">
    <name type="scientific">Haloferax mucosum ATCC BAA-1512</name>
    <dbReference type="NCBI Taxonomy" id="662479"/>
    <lineage>
        <taxon>Archaea</taxon>
        <taxon>Methanobacteriati</taxon>
        <taxon>Methanobacteriota</taxon>
        <taxon>Stenosarchaea group</taxon>
        <taxon>Halobacteria</taxon>
        <taxon>Halobacteriales</taxon>
        <taxon>Haloferacaceae</taxon>
        <taxon>Haloferax</taxon>
    </lineage>
</organism>
<sequence>MGSTSHSKGRVNRALGELSLDIPISLAVVVLGYIGALLHVVPTVQALFGLPILLFLPGYALLLALFPGKELDPEMHGPVFEPFEWNASLSLAERLALSFGMSVALLPVVGLVVLWLGLGLNLYVVLTALSLVILAGLTVGEVRRQRLRPARQFHIPVRQWHAEITDAFDRPDRIDSALNVALAVAIVLAVASLGFALVDTSGGEAYSSLSLLTEDASGGFVAADYPSSLTIDEQSELYVSVSNFEGEETSYTLVAELQRVEQSGGETAVVERQPLGQQTQTVADGETWRTRHSFAPELTGENLRLTYFLYEGSAPTEPSTETAYRSAYIWVTVTDGADESAESGDETTA</sequence>
<protein>
    <recommendedName>
        <fullName evidence="2">DUF1616 domain-containing protein</fullName>
    </recommendedName>
</protein>
<dbReference type="OrthoDB" id="82282at2157"/>
<gene>
    <name evidence="3" type="ORF">C440_02233</name>
</gene>
<reference evidence="3 4" key="1">
    <citation type="journal article" date="2014" name="PLoS Genet.">
        <title>Phylogenetically driven sequencing of extremely halophilic archaea reveals strategies for static and dynamic osmo-response.</title>
        <authorList>
            <person name="Becker E.A."/>
            <person name="Seitzer P.M."/>
            <person name="Tritt A."/>
            <person name="Larsen D."/>
            <person name="Krusor M."/>
            <person name="Yao A.I."/>
            <person name="Wu D."/>
            <person name="Madern D."/>
            <person name="Eisen J.A."/>
            <person name="Darling A.E."/>
            <person name="Facciotti M.T."/>
        </authorList>
    </citation>
    <scope>NUCLEOTIDE SEQUENCE [LARGE SCALE GENOMIC DNA]</scope>
    <source>
        <strain evidence="3 4">ATCC BAA-1512</strain>
    </source>
</reference>
<dbReference type="Pfam" id="PF07760">
    <property type="entry name" value="DUF1616"/>
    <property type="match status" value="1"/>
</dbReference>
<accession>M0IQE1</accession>
<feature type="transmembrane region" description="Helical" evidence="1">
    <location>
        <begin position="95"/>
        <end position="116"/>
    </location>
</feature>
<keyword evidence="1" id="KW-0472">Membrane</keyword>
<feature type="transmembrane region" description="Helical" evidence="1">
    <location>
        <begin position="20"/>
        <end position="41"/>
    </location>
</feature>
<feature type="domain" description="DUF1616" evidence="2">
    <location>
        <begin position="25"/>
        <end position="332"/>
    </location>
</feature>
<evidence type="ECO:0000256" key="1">
    <source>
        <dbReference type="SAM" id="Phobius"/>
    </source>
</evidence>
<proteinExistence type="predicted"/>
<keyword evidence="1" id="KW-0812">Transmembrane</keyword>